<keyword evidence="1" id="KW-0436">Ligase</keyword>
<keyword evidence="1" id="KW-0030">Aminoacyl-tRNA synthetase</keyword>
<dbReference type="RefSeq" id="WP_179577251.1">
    <property type="nucleotide sequence ID" value="NZ_JACCFM010000001.1"/>
</dbReference>
<dbReference type="GO" id="GO:0004813">
    <property type="term" value="F:alanine-tRNA ligase activity"/>
    <property type="evidence" value="ECO:0007669"/>
    <property type="project" value="UniProtKB-EC"/>
</dbReference>
<dbReference type="Gene3D" id="3.30.980.10">
    <property type="entry name" value="Threonyl-trna Synthetase, Chain A, domain 2"/>
    <property type="match status" value="1"/>
</dbReference>
<evidence type="ECO:0000313" key="1">
    <source>
        <dbReference type="EMBL" id="NYJ18323.1"/>
    </source>
</evidence>
<dbReference type="GO" id="GO:0000166">
    <property type="term" value="F:nucleotide binding"/>
    <property type="evidence" value="ECO:0007669"/>
    <property type="project" value="InterPro"/>
</dbReference>
<dbReference type="EMBL" id="JACCFM010000001">
    <property type="protein sequence ID" value="NYJ18323.1"/>
    <property type="molecule type" value="Genomic_DNA"/>
</dbReference>
<accession>A0A7Z0J4Y5</accession>
<dbReference type="InterPro" id="IPR018163">
    <property type="entry name" value="Thr/Ala-tRNA-synth_IIc_edit"/>
</dbReference>
<proteinExistence type="predicted"/>
<gene>
    <name evidence="1" type="ORF">HNR05_000114</name>
</gene>
<comment type="caution">
    <text evidence="1">The sequence shown here is derived from an EMBL/GenBank/DDBJ whole genome shotgun (WGS) entry which is preliminary data.</text>
</comment>
<dbReference type="SUPFAM" id="SSF55186">
    <property type="entry name" value="ThrRS/AlaRS common domain"/>
    <property type="match status" value="1"/>
</dbReference>
<protein>
    <submittedName>
        <fullName evidence="1">Alanyl-tRNA synthetase</fullName>
        <ecNumber evidence="1">6.1.1.7</ecNumber>
    </submittedName>
</protein>
<dbReference type="EC" id="6.1.1.7" evidence="1"/>
<organism evidence="1 2">
    <name type="scientific">Glaciibacter psychrotolerans</name>
    <dbReference type="NCBI Taxonomy" id="670054"/>
    <lineage>
        <taxon>Bacteria</taxon>
        <taxon>Bacillati</taxon>
        <taxon>Actinomycetota</taxon>
        <taxon>Actinomycetes</taxon>
        <taxon>Micrococcales</taxon>
        <taxon>Microbacteriaceae</taxon>
        <taxon>Glaciibacter</taxon>
    </lineage>
</organism>
<sequence length="296" mass="31268">MTLPRADTRVTYPAQTVTGTATVLHVAPRVDAPGTAQQVVLLDESCVHPVDAGWPDQGPDRAMLQHGDAHYPIVDCIVAATDGSALFLGRDIPVSKGTEGWSFVVAHVIEADAVLSAGDTVDLTVDADFRRALSVGHTACHLASLALNRALADRWKKEIRLDGLGQPDFDGAANDASTIRESGSLDSYRLGKSLRKKGFGTDGIAAALPDLEAAITQTITDWLSTDAAVHVERDGELLTDRRSWVCALPEATVRIPCGGTHVSSLGELGQVRVTLTVADVEGTPVLTMETFATPTA</sequence>
<keyword evidence="2" id="KW-1185">Reference proteome</keyword>
<evidence type="ECO:0000313" key="2">
    <source>
        <dbReference type="Proteomes" id="UP000537260"/>
    </source>
</evidence>
<name>A0A7Z0J4Y5_9MICO</name>
<dbReference type="Proteomes" id="UP000537260">
    <property type="component" value="Unassembled WGS sequence"/>
</dbReference>
<dbReference type="AlphaFoldDB" id="A0A7Z0J4Y5"/>
<reference evidence="1 2" key="1">
    <citation type="submission" date="2020-07" db="EMBL/GenBank/DDBJ databases">
        <title>Sequencing the genomes of 1000 actinobacteria strains.</title>
        <authorList>
            <person name="Klenk H.-P."/>
        </authorList>
    </citation>
    <scope>NUCLEOTIDE SEQUENCE [LARGE SCALE GENOMIC DNA]</scope>
    <source>
        <strain evidence="1 2">LI1</strain>
    </source>
</reference>